<evidence type="ECO:0000256" key="1">
    <source>
        <dbReference type="SAM" id="MobiDB-lite"/>
    </source>
</evidence>
<dbReference type="EMBL" id="BTRK01000004">
    <property type="protein sequence ID" value="GMR47473.1"/>
    <property type="molecule type" value="Genomic_DNA"/>
</dbReference>
<comment type="caution">
    <text evidence="2">The sequence shown here is derived from an EMBL/GenBank/DDBJ whole genome shotgun (WGS) entry which is preliminary data.</text>
</comment>
<dbReference type="Proteomes" id="UP001328107">
    <property type="component" value="Unassembled WGS sequence"/>
</dbReference>
<evidence type="ECO:0000313" key="2">
    <source>
        <dbReference type="EMBL" id="GMR47473.1"/>
    </source>
</evidence>
<reference evidence="3" key="1">
    <citation type="submission" date="2022-10" db="EMBL/GenBank/DDBJ databases">
        <title>Genome assembly of Pristionchus species.</title>
        <authorList>
            <person name="Yoshida K."/>
            <person name="Sommer R.J."/>
        </authorList>
    </citation>
    <scope>NUCLEOTIDE SEQUENCE [LARGE SCALE GENOMIC DNA]</scope>
    <source>
        <strain evidence="3">RS5460</strain>
    </source>
</reference>
<feature type="region of interest" description="Disordered" evidence="1">
    <location>
        <begin position="126"/>
        <end position="179"/>
    </location>
</feature>
<proteinExistence type="predicted"/>
<protein>
    <submittedName>
        <fullName evidence="2">Uncharacterized protein</fullName>
    </submittedName>
</protein>
<feature type="non-terminal residue" evidence="2">
    <location>
        <position position="1"/>
    </location>
</feature>
<evidence type="ECO:0000313" key="3">
    <source>
        <dbReference type="Proteomes" id="UP001328107"/>
    </source>
</evidence>
<name>A0AAN5I0L4_9BILA</name>
<gene>
    <name evidence="2" type="ORF">PMAYCL1PPCAC_17668</name>
</gene>
<feature type="non-terminal residue" evidence="2">
    <location>
        <position position="179"/>
    </location>
</feature>
<accession>A0AAN5I0L4</accession>
<dbReference type="AlphaFoldDB" id="A0AAN5I0L4"/>
<organism evidence="2 3">
    <name type="scientific">Pristionchus mayeri</name>
    <dbReference type="NCBI Taxonomy" id="1317129"/>
    <lineage>
        <taxon>Eukaryota</taxon>
        <taxon>Metazoa</taxon>
        <taxon>Ecdysozoa</taxon>
        <taxon>Nematoda</taxon>
        <taxon>Chromadorea</taxon>
        <taxon>Rhabditida</taxon>
        <taxon>Rhabditina</taxon>
        <taxon>Diplogasteromorpha</taxon>
        <taxon>Diplogasteroidea</taxon>
        <taxon>Neodiplogasteridae</taxon>
        <taxon>Pristionchus</taxon>
    </lineage>
</organism>
<keyword evidence="3" id="KW-1185">Reference proteome</keyword>
<feature type="compositionally biased region" description="Low complexity" evidence="1">
    <location>
        <begin position="167"/>
        <end position="179"/>
    </location>
</feature>
<sequence>VFLRRWPHPASLLPLRIDWRGIPVRPLFPRLIHAPSTAPHHNLMFLVWFLLCQRIDWRTSEETAQCMDGCYHSVEEMADRGGARGEEEVEDVRDVVREDPIELPSIEWNDWDQNAASDSEWARMAGYKNGSRKGENEGRVRRGSLNRSRELHGNQDFFLSPHHQQWSVPSSSPSSSSSL</sequence>